<organism evidence="1 2">
    <name type="scientific">Chryseobacterium elymi</name>
    <dbReference type="NCBI Taxonomy" id="395936"/>
    <lineage>
        <taxon>Bacteria</taxon>
        <taxon>Pseudomonadati</taxon>
        <taxon>Bacteroidota</taxon>
        <taxon>Flavobacteriia</taxon>
        <taxon>Flavobacteriales</taxon>
        <taxon>Weeksellaceae</taxon>
        <taxon>Chryseobacterium group</taxon>
        <taxon>Chryseobacterium</taxon>
    </lineage>
</organism>
<comment type="caution">
    <text evidence="1">The sequence shown here is derived from an EMBL/GenBank/DDBJ whole genome shotgun (WGS) entry which is preliminary data.</text>
</comment>
<reference evidence="1 2" key="1">
    <citation type="journal article" date="2010" name="Syst. Appl. Microbiol.">
        <title>Four new species of Chryseobacterium from the rhizosphere of coastal sand dune plants, Chryseobacterium elymi sp. nov., Chryseobacterium hagamense sp. nov., Chryseobacterium lathyri sp. nov. and Chryseobacterium rhizosphaerae sp. nov.</title>
        <authorList>
            <person name="Cho S.H."/>
            <person name="Lee K.S."/>
            <person name="Shin D.S."/>
            <person name="Han J.H."/>
            <person name="Park K.S."/>
            <person name="Lee C.H."/>
            <person name="Park K.H."/>
            <person name="Kim S.B."/>
        </authorList>
    </citation>
    <scope>NUCLEOTIDE SEQUENCE [LARGE SCALE GENOMIC DNA]</scope>
    <source>
        <strain evidence="1 2">KCTC 22547</strain>
    </source>
</reference>
<sequence>MKASYQFFISSMVIVSTGCNPQNNTSETNKPEAEVTQKTITFADFKKIKGVDNVQDVPFQLFTKLDSVRFFIAPDKAAAYLKMPYNKLDNYYGFEEFDDFYSIHYSINNTISNSIEAFVLKSEFTAAFELTLQGVDLYEIRSSTFKESSDFKNKSFNKFGTIAEVSEQEFKANSNSRTGETLVKNPNIKRQDNNWVYIENDIKEVITQHENISTETGPLANEYVGQSSYLNMEVFKENSDEVADTFYSFYNIKNAVVFELGTEGYPQILPAKSWVTYISSNNDVGSNFVIAKYLPQTKKQENLLYVNFTNFKIADDKKKAFWTDNDTFYAEVYPLNSASANGKKQKTAYIKIQLKADLF</sequence>
<proteinExistence type="predicted"/>
<keyword evidence="2" id="KW-1185">Reference proteome</keyword>
<evidence type="ECO:0000313" key="1">
    <source>
        <dbReference type="EMBL" id="REC78519.1"/>
    </source>
</evidence>
<dbReference type="AlphaFoldDB" id="A0A3D9DKM1"/>
<evidence type="ECO:0000313" key="2">
    <source>
        <dbReference type="Proteomes" id="UP000257030"/>
    </source>
</evidence>
<name>A0A3D9DKM1_9FLAO</name>
<dbReference type="Proteomes" id="UP000257030">
    <property type="component" value="Unassembled WGS sequence"/>
</dbReference>
<accession>A0A3D9DKM1</accession>
<dbReference type="RefSeq" id="WP_116011713.1">
    <property type="nucleotide sequence ID" value="NZ_QNUH01000006.1"/>
</dbReference>
<protein>
    <submittedName>
        <fullName evidence="1">Resolvase</fullName>
    </submittedName>
</protein>
<dbReference type="OrthoDB" id="698971at2"/>
<dbReference type="PROSITE" id="PS51257">
    <property type="entry name" value="PROKAR_LIPOPROTEIN"/>
    <property type="match status" value="1"/>
</dbReference>
<gene>
    <name evidence="1" type="ORF">DRF60_08685</name>
</gene>
<dbReference type="EMBL" id="QNUH01000006">
    <property type="protein sequence ID" value="REC78519.1"/>
    <property type="molecule type" value="Genomic_DNA"/>
</dbReference>